<feature type="compositionally biased region" description="Low complexity" evidence="7">
    <location>
        <begin position="1147"/>
        <end position="1178"/>
    </location>
</feature>
<dbReference type="GO" id="GO:0007018">
    <property type="term" value="P:microtubule-based movement"/>
    <property type="evidence" value="ECO:0007669"/>
    <property type="project" value="InterPro"/>
</dbReference>
<feature type="compositionally biased region" description="Low complexity" evidence="7">
    <location>
        <begin position="52"/>
        <end position="76"/>
    </location>
</feature>
<evidence type="ECO:0000259" key="8">
    <source>
        <dbReference type="PROSITE" id="PS50067"/>
    </source>
</evidence>
<feature type="coiled-coil region" evidence="6">
    <location>
        <begin position="922"/>
        <end position="1009"/>
    </location>
</feature>
<keyword evidence="2 5" id="KW-0067">ATP-binding</keyword>
<feature type="compositionally biased region" description="Polar residues" evidence="7">
    <location>
        <begin position="101"/>
        <end position="119"/>
    </location>
</feature>
<name>A0A2S5AZP9_9BASI</name>
<evidence type="ECO:0000313" key="10">
    <source>
        <dbReference type="Proteomes" id="UP000237144"/>
    </source>
</evidence>
<evidence type="ECO:0000256" key="6">
    <source>
        <dbReference type="SAM" id="Coils"/>
    </source>
</evidence>
<dbReference type="STRING" id="741276.A0A2S5AZP9"/>
<feature type="binding site" evidence="5">
    <location>
        <begin position="295"/>
        <end position="302"/>
    </location>
    <ligand>
        <name>ATP</name>
        <dbReference type="ChEBI" id="CHEBI:30616"/>
    </ligand>
</feature>
<dbReference type="InterPro" id="IPR027640">
    <property type="entry name" value="Kinesin-like_fam"/>
</dbReference>
<dbReference type="Gene3D" id="3.40.850.10">
    <property type="entry name" value="Kinesin motor domain"/>
    <property type="match status" value="1"/>
</dbReference>
<dbReference type="InterPro" id="IPR027417">
    <property type="entry name" value="P-loop_NTPase"/>
</dbReference>
<dbReference type="PANTHER" id="PTHR47968:SF75">
    <property type="entry name" value="CENTROMERE-ASSOCIATED PROTEIN E"/>
    <property type="match status" value="1"/>
</dbReference>
<feature type="coiled-coil region" evidence="6">
    <location>
        <begin position="552"/>
        <end position="619"/>
    </location>
</feature>
<evidence type="ECO:0000256" key="4">
    <source>
        <dbReference type="ARBA" id="ARBA00023175"/>
    </source>
</evidence>
<keyword evidence="1 5" id="KW-0547">Nucleotide-binding</keyword>
<evidence type="ECO:0000256" key="1">
    <source>
        <dbReference type="ARBA" id="ARBA00022741"/>
    </source>
</evidence>
<dbReference type="GO" id="GO:0003777">
    <property type="term" value="F:microtubule motor activity"/>
    <property type="evidence" value="ECO:0007669"/>
    <property type="project" value="InterPro"/>
</dbReference>
<feature type="compositionally biased region" description="Low complexity" evidence="7">
    <location>
        <begin position="1036"/>
        <end position="1055"/>
    </location>
</feature>
<reference evidence="9 10" key="1">
    <citation type="journal article" date="2018" name="Front. Microbiol.">
        <title>Prospects for Fungal Bioremediation of Acidic Radioactive Waste Sites: Characterization and Genome Sequence of Rhodotorula taiwanensis MD1149.</title>
        <authorList>
            <person name="Tkavc R."/>
            <person name="Matrosova V.Y."/>
            <person name="Grichenko O.E."/>
            <person name="Gostincar C."/>
            <person name="Volpe R.P."/>
            <person name="Klimenkova P."/>
            <person name="Gaidamakova E.K."/>
            <person name="Zhou C.E."/>
            <person name="Stewart B.J."/>
            <person name="Lyman M.G."/>
            <person name="Malfatti S.A."/>
            <person name="Rubinfeld B."/>
            <person name="Courtot M."/>
            <person name="Singh J."/>
            <person name="Dalgard C.L."/>
            <person name="Hamilton T."/>
            <person name="Frey K.G."/>
            <person name="Gunde-Cimerman N."/>
            <person name="Dugan L."/>
            <person name="Daly M.J."/>
        </authorList>
    </citation>
    <scope>NUCLEOTIDE SEQUENCE [LARGE SCALE GENOMIC DNA]</scope>
    <source>
        <strain evidence="9 10">MD1149</strain>
    </source>
</reference>
<gene>
    <name evidence="9" type="ORF">BMF94_7003</name>
</gene>
<keyword evidence="10" id="KW-1185">Reference proteome</keyword>
<feature type="compositionally biased region" description="Polar residues" evidence="7">
    <location>
        <begin position="31"/>
        <end position="43"/>
    </location>
</feature>
<proteinExistence type="inferred from homology"/>
<dbReference type="PROSITE" id="PS50067">
    <property type="entry name" value="KINESIN_MOTOR_2"/>
    <property type="match status" value="1"/>
</dbReference>
<dbReference type="OrthoDB" id="3176171at2759"/>
<feature type="domain" description="Kinesin motor" evidence="8">
    <location>
        <begin position="195"/>
        <end position="536"/>
    </location>
</feature>
<dbReference type="Proteomes" id="UP000237144">
    <property type="component" value="Unassembled WGS sequence"/>
</dbReference>
<dbReference type="InterPro" id="IPR036961">
    <property type="entry name" value="Kinesin_motor_dom_sf"/>
</dbReference>
<dbReference type="PRINTS" id="PR00380">
    <property type="entry name" value="KINESINHEAVY"/>
</dbReference>
<feature type="region of interest" description="Disordered" evidence="7">
    <location>
        <begin position="1"/>
        <end position="194"/>
    </location>
</feature>
<dbReference type="GO" id="GO:0005524">
    <property type="term" value="F:ATP binding"/>
    <property type="evidence" value="ECO:0007669"/>
    <property type="project" value="UniProtKB-UniRule"/>
</dbReference>
<evidence type="ECO:0000256" key="3">
    <source>
        <dbReference type="ARBA" id="ARBA00023054"/>
    </source>
</evidence>
<keyword evidence="4 5" id="KW-0505">Motor protein</keyword>
<evidence type="ECO:0000313" key="9">
    <source>
        <dbReference type="EMBL" id="POY70013.1"/>
    </source>
</evidence>
<feature type="compositionally biased region" description="Low complexity" evidence="7">
    <location>
        <begin position="89"/>
        <end position="100"/>
    </location>
</feature>
<dbReference type="SMART" id="SM00129">
    <property type="entry name" value="KISc"/>
    <property type="match status" value="1"/>
</dbReference>
<dbReference type="AlphaFoldDB" id="A0A2S5AZP9"/>
<dbReference type="InterPro" id="IPR019821">
    <property type="entry name" value="Kinesin_motor_CS"/>
</dbReference>
<protein>
    <recommendedName>
        <fullName evidence="8">Kinesin motor domain-containing protein</fullName>
    </recommendedName>
</protein>
<dbReference type="SUPFAM" id="SSF52540">
    <property type="entry name" value="P-loop containing nucleoside triphosphate hydrolases"/>
    <property type="match status" value="1"/>
</dbReference>
<dbReference type="EMBL" id="PJQD01000155">
    <property type="protein sequence ID" value="POY70013.1"/>
    <property type="molecule type" value="Genomic_DNA"/>
</dbReference>
<dbReference type="Pfam" id="PF00225">
    <property type="entry name" value="Kinesin"/>
    <property type="match status" value="1"/>
</dbReference>
<evidence type="ECO:0000256" key="5">
    <source>
        <dbReference type="PROSITE-ProRule" id="PRU00283"/>
    </source>
</evidence>
<dbReference type="GO" id="GO:0008017">
    <property type="term" value="F:microtubule binding"/>
    <property type="evidence" value="ECO:0007669"/>
    <property type="project" value="InterPro"/>
</dbReference>
<comment type="caution">
    <text evidence="9">The sequence shown here is derived from an EMBL/GenBank/DDBJ whole genome shotgun (WGS) entry which is preliminary data.</text>
</comment>
<feature type="region of interest" description="Disordered" evidence="7">
    <location>
        <begin position="1028"/>
        <end position="1056"/>
    </location>
</feature>
<evidence type="ECO:0000256" key="2">
    <source>
        <dbReference type="ARBA" id="ARBA00022840"/>
    </source>
</evidence>
<organism evidence="9 10">
    <name type="scientific">Rhodotorula taiwanensis</name>
    <dbReference type="NCBI Taxonomy" id="741276"/>
    <lineage>
        <taxon>Eukaryota</taxon>
        <taxon>Fungi</taxon>
        <taxon>Dikarya</taxon>
        <taxon>Basidiomycota</taxon>
        <taxon>Pucciniomycotina</taxon>
        <taxon>Microbotryomycetes</taxon>
        <taxon>Sporidiobolales</taxon>
        <taxon>Sporidiobolaceae</taxon>
        <taxon>Rhodotorula</taxon>
    </lineage>
</organism>
<comment type="similarity">
    <text evidence="5">Belongs to the TRAFAC class myosin-kinesin ATPase superfamily. Kinesin family.</text>
</comment>
<feature type="coiled-coil region" evidence="6">
    <location>
        <begin position="703"/>
        <end position="878"/>
    </location>
</feature>
<dbReference type="PANTHER" id="PTHR47968">
    <property type="entry name" value="CENTROMERE PROTEIN E"/>
    <property type="match status" value="1"/>
</dbReference>
<keyword evidence="3 6" id="KW-0175">Coiled coil</keyword>
<accession>A0A2S5AZP9</accession>
<feature type="compositionally biased region" description="Basic and acidic residues" evidence="7">
    <location>
        <begin position="1201"/>
        <end position="1234"/>
    </location>
</feature>
<dbReference type="PROSITE" id="PS00411">
    <property type="entry name" value="KINESIN_MOTOR_1"/>
    <property type="match status" value="1"/>
</dbReference>
<dbReference type="InterPro" id="IPR001752">
    <property type="entry name" value="Kinesin_motor_dom"/>
</dbReference>
<feature type="region of interest" description="Disordered" evidence="7">
    <location>
        <begin position="1132"/>
        <end position="1244"/>
    </location>
</feature>
<evidence type="ECO:0000256" key="7">
    <source>
        <dbReference type="SAM" id="MobiDB-lite"/>
    </source>
</evidence>
<sequence>MAFARPSTPSTSPRKRVPLVSSRPGSPIKAGTTSSGQNPTTTAPALRPTSRASHAPVPRPSVSSSSLRSNASATSALPPPRVNGRTTRSSVTSSLIASISYQDSLNGVPGPSQTANGTATRRDSDVPRRKAGFGPPSTPSRSAAISAGVREVDEQDLDAELDSISAIPRRGTPAETDSGGSTETEEEDKDGKQENVVVCLRVRPPKATSPTFQASPIYDYSPAESTLSLTSSHPTLLKRFGSSTNVARVLSEEYEFRFDLLHVHPHPTEHLYDKKIRPVVKAALGGFNGTVFAYGQTASGKTHTMLGSTSEPGIIPLAVDELFSHIHQQQSRRSYSLRVSFLEIYNEQLRDLLAPSPSPFAANPVRGPEIVENGMVKNLEERAVSLPEEVLEVLKEGETRRRVGATDWNERSSRSHCVFIVTIESMNKSDGSARTSKLNLIDLAGSESATGQEERRKEGAFINKSLLTLGTVIGKLTDPSTSAAHIPYRDSKLTRLLQPALSGNSRVAVVCTVSPDLEQATETLSTLKFAKRAKMVVTKAERSALVSDAAMLKRYAAQIASLQGQISTLESNTLASERDQAFARLTEAERLGRERQDALEEKERELERLRELLNETRRFVLTGPELERTARRVSGQHLTTNEEIGVVLSPSRSRSLRGTGWTVGCRSESIDEMGALGLGTPKSMSRNRLNPGRVSAAARLAEEDEAREKEANLTRQLAEAHARLENAGATSEEVAALRLRKEELESAAASAASDHSRLEREQQDRIAGLQASVERLEADLQLLAADRESLRAELQTLQESTHEAERVRAIEAGDLRRQLEQAQNAAEGAQGSAAVALADAQQSLHARDGEIAELKKSAVSLEQRLEAKSAELRDSTKAHDAAIVTLRADAATVEAELNRVIAAREAALLAAQEQMAAIRVERDAALKSVEAAEARVADVEELLSLQQQQHDAAEQQTTREKEAALAAMQAALDRAEADAQVKVERAEQLQRAVDRFERLEAQRQTYDRNQRAGTDMLKSRLAALNARTSHPATPLARSDSAASAGSSTSTNGSSAELHVEAQIRNAELSSRVLELEKQVEQVEVQSTQAALEREQERELQTRKLAEADARAEDWRQKYLAVQRLLDQLMAAQQASDDENRRPVSDTASPRPSAAARRAPLLSSQSPSRPSLASTSSPSYVGTVGASWIEKNRPPPLPYSPHQRERERKARRETIARDLAALKEKQVVGEKRDGWDSPQASPTKH</sequence>